<dbReference type="CDD" id="cd06171">
    <property type="entry name" value="Sigma70_r4"/>
    <property type="match status" value="1"/>
</dbReference>
<dbReference type="PANTHER" id="PTHR43133:SF46">
    <property type="entry name" value="RNA POLYMERASE SIGMA-70 FACTOR ECF SUBFAMILY"/>
    <property type="match status" value="1"/>
</dbReference>
<dbReference type="InterPro" id="IPR014327">
    <property type="entry name" value="RNA_pol_sigma70_bacteroid"/>
</dbReference>
<gene>
    <name evidence="7" type="ORF">JF259_06605</name>
</gene>
<evidence type="ECO:0000259" key="5">
    <source>
        <dbReference type="Pfam" id="PF04542"/>
    </source>
</evidence>
<protein>
    <submittedName>
        <fullName evidence="7">RNA polymerase sigma-70 factor</fullName>
    </submittedName>
</protein>
<dbReference type="Gene3D" id="1.10.10.10">
    <property type="entry name" value="Winged helix-like DNA-binding domain superfamily/Winged helix DNA-binding domain"/>
    <property type="match status" value="1"/>
</dbReference>
<evidence type="ECO:0000313" key="7">
    <source>
        <dbReference type="EMBL" id="MBJ6367751.1"/>
    </source>
</evidence>
<comment type="similarity">
    <text evidence="1">Belongs to the sigma-70 factor family. ECF subfamily.</text>
</comment>
<comment type="caution">
    <text evidence="7">The sequence shown here is derived from an EMBL/GenBank/DDBJ whole genome shotgun (WGS) entry which is preliminary data.</text>
</comment>
<evidence type="ECO:0000256" key="1">
    <source>
        <dbReference type="ARBA" id="ARBA00010641"/>
    </source>
</evidence>
<keyword evidence="3" id="KW-0731">Sigma factor</keyword>
<proteinExistence type="inferred from homology"/>
<evidence type="ECO:0000313" key="8">
    <source>
        <dbReference type="Proteomes" id="UP000610931"/>
    </source>
</evidence>
<dbReference type="SUPFAM" id="SSF88946">
    <property type="entry name" value="Sigma2 domain of RNA polymerase sigma factors"/>
    <property type="match status" value="1"/>
</dbReference>
<evidence type="ECO:0000256" key="2">
    <source>
        <dbReference type="ARBA" id="ARBA00023015"/>
    </source>
</evidence>
<dbReference type="GO" id="GO:0003677">
    <property type="term" value="F:DNA binding"/>
    <property type="evidence" value="ECO:0007669"/>
    <property type="project" value="InterPro"/>
</dbReference>
<dbReference type="InterPro" id="IPR007627">
    <property type="entry name" value="RNA_pol_sigma70_r2"/>
</dbReference>
<dbReference type="Pfam" id="PF08281">
    <property type="entry name" value="Sigma70_r4_2"/>
    <property type="match status" value="1"/>
</dbReference>
<dbReference type="RefSeq" id="WP_199114520.1">
    <property type="nucleotide sequence ID" value="NZ_JAELVQ010000006.1"/>
</dbReference>
<keyword evidence="2" id="KW-0805">Transcription regulation</keyword>
<sequence length="189" mass="22884">MKKYLNNETLDINDSDVFRSVYLKHWDKLYVYAYNILKDRDLCEDLIQDIFFALWKNNKTSDIQNISAYLFQSLRFRIYKHFRDTKFVNMDIDKFYDIVKTNNTPYDSMTAQDLEKMIYKHTQNLPKRCQEIFYLSRFECLSHKEIADKLNISIRTVKNQISIALKYLRAHMEEETFSVLLLFLYAFIS</sequence>
<dbReference type="GO" id="GO:0016987">
    <property type="term" value="F:sigma factor activity"/>
    <property type="evidence" value="ECO:0007669"/>
    <property type="project" value="UniProtKB-KW"/>
</dbReference>
<reference evidence="7" key="1">
    <citation type="submission" date="2020-12" db="EMBL/GenBank/DDBJ databases">
        <title>Snuella sp. nov., isolated from sediment in Incheon.</title>
        <authorList>
            <person name="Kim W."/>
        </authorList>
    </citation>
    <scope>NUCLEOTIDE SEQUENCE</scope>
    <source>
        <strain evidence="7">CAU 1569</strain>
    </source>
</reference>
<keyword evidence="4" id="KW-0804">Transcription</keyword>
<dbReference type="InterPro" id="IPR039425">
    <property type="entry name" value="RNA_pol_sigma-70-like"/>
</dbReference>
<dbReference type="InterPro" id="IPR013324">
    <property type="entry name" value="RNA_pol_sigma_r3/r4-like"/>
</dbReference>
<dbReference type="Proteomes" id="UP000610931">
    <property type="component" value="Unassembled WGS sequence"/>
</dbReference>
<dbReference type="EMBL" id="JAELVQ010000006">
    <property type="protein sequence ID" value="MBJ6367751.1"/>
    <property type="molecule type" value="Genomic_DNA"/>
</dbReference>
<dbReference type="NCBIfam" id="TIGR02937">
    <property type="entry name" value="sigma70-ECF"/>
    <property type="match status" value="1"/>
</dbReference>
<name>A0A8J7LY10_9FLAO</name>
<dbReference type="InterPro" id="IPR013325">
    <property type="entry name" value="RNA_pol_sigma_r2"/>
</dbReference>
<dbReference type="GO" id="GO:0006352">
    <property type="term" value="P:DNA-templated transcription initiation"/>
    <property type="evidence" value="ECO:0007669"/>
    <property type="project" value="InterPro"/>
</dbReference>
<dbReference type="PANTHER" id="PTHR43133">
    <property type="entry name" value="RNA POLYMERASE ECF-TYPE SIGMA FACTO"/>
    <property type="match status" value="1"/>
</dbReference>
<dbReference type="InterPro" id="IPR013249">
    <property type="entry name" value="RNA_pol_sigma70_r4_t2"/>
</dbReference>
<feature type="domain" description="RNA polymerase sigma-70 region 2" evidence="5">
    <location>
        <begin position="22"/>
        <end position="86"/>
    </location>
</feature>
<organism evidence="7 8">
    <name type="scientific">Snuella sedimenti</name>
    <dbReference type="NCBI Taxonomy" id="2798802"/>
    <lineage>
        <taxon>Bacteria</taxon>
        <taxon>Pseudomonadati</taxon>
        <taxon>Bacteroidota</taxon>
        <taxon>Flavobacteriia</taxon>
        <taxon>Flavobacteriales</taxon>
        <taxon>Flavobacteriaceae</taxon>
        <taxon>Snuella</taxon>
    </lineage>
</organism>
<dbReference type="InterPro" id="IPR014284">
    <property type="entry name" value="RNA_pol_sigma-70_dom"/>
</dbReference>
<evidence type="ECO:0000256" key="4">
    <source>
        <dbReference type="ARBA" id="ARBA00023163"/>
    </source>
</evidence>
<accession>A0A8J7LY10</accession>
<evidence type="ECO:0000259" key="6">
    <source>
        <dbReference type="Pfam" id="PF08281"/>
    </source>
</evidence>
<feature type="domain" description="RNA polymerase sigma factor 70 region 4 type 2" evidence="6">
    <location>
        <begin position="123"/>
        <end position="167"/>
    </location>
</feature>
<evidence type="ECO:0000256" key="3">
    <source>
        <dbReference type="ARBA" id="ARBA00023082"/>
    </source>
</evidence>
<dbReference type="InterPro" id="IPR036388">
    <property type="entry name" value="WH-like_DNA-bd_sf"/>
</dbReference>
<keyword evidence="8" id="KW-1185">Reference proteome</keyword>
<dbReference type="Gene3D" id="1.10.1740.10">
    <property type="match status" value="1"/>
</dbReference>
<dbReference type="Pfam" id="PF04542">
    <property type="entry name" value="Sigma70_r2"/>
    <property type="match status" value="1"/>
</dbReference>
<dbReference type="AlphaFoldDB" id="A0A8J7LY10"/>
<dbReference type="SUPFAM" id="SSF88659">
    <property type="entry name" value="Sigma3 and sigma4 domains of RNA polymerase sigma factors"/>
    <property type="match status" value="1"/>
</dbReference>
<dbReference type="NCBIfam" id="TIGR02985">
    <property type="entry name" value="Sig70_bacteroi1"/>
    <property type="match status" value="1"/>
</dbReference>